<feature type="region of interest" description="Disordered" evidence="1">
    <location>
        <begin position="1"/>
        <end position="138"/>
    </location>
</feature>
<gene>
    <name evidence="2" type="ORF">LY89DRAFT_732558</name>
</gene>
<dbReference type="KEGG" id="psco:LY89DRAFT_732558"/>
<organism evidence="2 3">
    <name type="scientific">Mollisia scopiformis</name>
    <name type="common">Conifer needle endophyte fungus</name>
    <name type="synonym">Phialocephala scopiformis</name>
    <dbReference type="NCBI Taxonomy" id="149040"/>
    <lineage>
        <taxon>Eukaryota</taxon>
        <taxon>Fungi</taxon>
        <taxon>Dikarya</taxon>
        <taxon>Ascomycota</taxon>
        <taxon>Pezizomycotina</taxon>
        <taxon>Leotiomycetes</taxon>
        <taxon>Helotiales</taxon>
        <taxon>Mollisiaceae</taxon>
        <taxon>Mollisia</taxon>
    </lineage>
</organism>
<protein>
    <submittedName>
        <fullName evidence="2">Uncharacterized protein</fullName>
    </submittedName>
</protein>
<dbReference type="AlphaFoldDB" id="A0A194XCG2"/>
<dbReference type="RefSeq" id="XP_018072201.1">
    <property type="nucleotide sequence ID" value="XM_018219692.1"/>
</dbReference>
<evidence type="ECO:0000313" key="3">
    <source>
        <dbReference type="Proteomes" id="UP000070700"/>
    </source>
</evidence>
<accession>A0A194XCG2</accession>
<reference evidence="2 3" key="1">
    <citation type="submission" date="2015-10" db="EMBL/GenBank/DDBJ databases">
        <title>Full genome of DAOMC 229536 Phialocephala scopiformis, a fungal endophyte of spruce producing the potent anti-insectan compound rugulosin.</title>
        <authorList>
            <consortium name="DOE Joint Genome Institute"/>
            <person name="Walker A.K."/>
            <person name="Frasz S.L."/>
            <person name="Seifert K.A."/>
            <person name="Miller J.D."/>
            <person name="Mondo S.J."/>
            <person name="Labutti K."/>
            <person name="Lipzen A."/>
            <person name="Dockter R."/>
            <person name="Kennedy M."/>
            <person name="Grigoriev I.V."/>
            <person name="Spatafora J.W."/>
        </authorList>
    </citation>
    <scope>NUCLEOTIDE SEQUENCE [LARGE SCALE GENOMIC DNA]</scope>
    <source>
        <strain evidence="2 3">CBS 120377</strain>
    </source>
</reference>
<dbReference type="GeneID" id="28829418"/>
<keyword evidence="3" id="KW-1185">Reference proteome</keyword>
<name>A0A194XCG2_MOLSC</name>
<sequence length="138" mass="14222">MIDSSYAQSAALPATSSLPSVSIDVEEGHPSARLNDVANSNERTQNKVESSTGANQVSSVMPKQGGAFGNAENEVDLSTAQAINPKRDGVDGDGASNAGTINTEQALDDSQESLPGDSMDLSSDYEGFGRLGSKEDIA</sequence>
<dbReference type="InParanoid" id="A0A194XCG2"/>
<feature type="compositionally biased region" description="Low complexity" evidence="1">
    <location>
        <begin position="7"/>
        <end position="20"/>
    </location>
</feature>
<evidence type="ECO:0000313" key="2">
    <source>
        <dbReference type="EMBL" id="KUJ17846.1"/>
    </source>
</evidence>
<evidence type="ECO:0000256" key="1">
    <source>
        <dbReference type="SAM" id="MobiDB-lite"/>
    </source>
</evidence>
<feature type="compositionally biased region" description="Polar residues" evidence="1">
    <location>
        <begin position="37"/>
        <end position="61"/>
    </location>
</feature>
<dbReference type="Proteomes" id="UP000070700">
    <property type="component" value="Unassembled WGS sequence"/>
</dbReference>
<dbReference type="EMBL" id="KQ947413">
    <property type="protein sequence ID" value="KUJ17846.1"/>
    <property type="molecule type" value="Genomic_DNA"/>
</dbReference>
<proteinExistence type="predicted"/>